<gene>
    <name evidence="2" type="ORF">Edafosvirus13_15</name>
</gene>
<name>A0A3G4ZU68_9VIRU</name>
<feature type="transmembrane region" description="Helical" evidence="1">
    <location>
        <begin position="6"/>
        <end position="21"/>
    </location>
</feature>
<evidence type="ECO:0000256" key="1">
    <source>
        <dbReference type="SAM" id="Phobius"/>
    </source>
</evidence>
<proteinExistence type="predicted"/>
<dbReference type="EMBL" id="MK072078">
    <property type="protein sequence ID" value="AYV78450.1"/>
    <property type="molecule type" value="Genomic_DNA"/>
</dbReference>
<evidence type="ECO:0000313" key="2">
    <source>
        <dbReference type="EMBL" id="AYV78450.1"/>
    </source>
</evidence>
<accession>A0A3G4ZU68</accession>
<keyword evidence="1" id="KW-0472">Membrane</keyword>
<reference evidence="2" key="1">
    <citation type="submission" date="2018-10" db="EMBL/GenBank/DDBJ databases">
        <title>Hidden diversity of soil giant viruses.</title>
        <authorList>
            <person name="Schulz F."/>
            <person name="Alteio L."/>
            <person name="Goudeau D."/>
            <person name="Ryan E.M."/>
            <person name="Malmstrom R.R."/>
            <person name="Blanchard J."/>
            <person name="Woyke T."/>
        </authorList>
    </citation>
    <scope>NUCLEOTIDE SEQUENCE</scope>
    <source>
        <strain evidence="2">EDV1</strain>
    </source>
</reference>
<keyword evidence="1" id="KW-0812">Transmembrane</keyword>
<protein>
    <submittedName>
        <fullName evidence="2">Uncharacterized protein</fullName>
    </submittedName>
</protein>
<sequence length="195" mass="22627">MDLTYIIIFIIIIGIVYYFYNNRGDVVYTKSDIDDQLYLVRELKDKQKAANMLARLKQNIMTLTNYLVENKNSEKFKPYIQYIDQLAEKIKNVVITESAGDSIYTSYSVNKGEEIVFCLRSRKNKDQLHDLNLIMYVALHEMAHVACPEFGHTELFKKIFAFLTNVAVELGLYKKMDFDTDPAEYCGLTITDSII</sequence>
<keyword evidence="1" id="KW-1133">Transmembrane helix</keyword>
<organism evidence="2">
    <name type="scientific">Edafosvirus sp</name>
    <dbReference type="NCBI Taxonomy" id="2487765"/>
    <lineage>
        <taxon>Viruses</taxon>
        <taxon>Varidnaviria</taxon>
        <taxon>Bamfordvirae</taxon>
        <taxon>Nucleocytoviricota</taxon>
        <taxon>Megaviricetes</taxon>
        <taxon>Imitervirales</taxon>
        <taxon>Mimiviridae</taxon>
        <taxon>Klosneuvirinae</taxon>
    </lineage>
</organism>